<evidence type="ECO:0000313" key="2">
    <source>
        <dbReference type="Proteomes" id="UP000309667"/>
    </source>
</evidence>
<sequence length="107" mass="11381">MMDLQCVPAGSLAGRWAHLDLPKAVEALIAPAGGNARPNLRVADDRGALRITGDVGCMDAFETIVAFAEVYSGQRVVAELTVRPCLRVRSSSPATGAPITDFERKFP</sequence>
<gene>
    <name evidence="1" type="ORF">E9677_11830</name>
</gene>
<evidence type="ECO:0008006" key="3">
    <source>
        <dbReference type="Google" id="ProtNLM"/>
    </source>
</evidence>
<keyword evidence="2" id="KW-1185">Reference proteome</keyword>
<dbReference type="EMBL" id="STGT01000003">
    <property type="protein sequence ID" value="THV13602.1"/>
    <property type="molecule type" value="Genomic_DNA"/>
</dbReference>
<organism evidence="1 2">
    <name type="scientific">Rhizobium rhizophilum</name>
    <dbReference type="NCBI Taxonomy" id="1850373"/>
    <lineage>
        <taxon>Bacteria</taxon>
        <taxon>Pseudomonadati</taxon>
        <taxon>Pseudomonadota</taxon>
        <taxon>Alphaproteobacteria</taxon>
        <taxon>Hyphomicrobiales</taxon>
        <taxon>Rhizobiaceae</taxon>
        <taxon>Rhizobium/Agrobacterium group</taxon>
        <taxon>Rhizobium</taxon>
    </lineage>
</organism>
<accession>A0ABY2QSM7</accession>
<evidence type="ECO:0000313" key="1">
    <source>
        <dbReference type="EMBL" id="THV13602.1"/>
    </source>
</evidence>
<dbReference type="RefSeq" id="WP_136558312.1">
    <property type="nucleotide sequence ID" value="NZ_STGT01000003.1"/>
</dbReference>
<comment type="caution">
    <text evidence="1">The sequence shown here is derived from an EMBL/GenBank/DDBJ whole genome shotgun (WGS) entry which is preliminary data.</text>
</comment>
<dbReference type="Proteomes" id="UP000309667">
    <property type="component" value="Unassembled WGS sequence"/>
</dbReference>
<name>A0ABY2QSM7_9HYPH</name>
<proteinExistence type="predicted"/>
<protein>
    <recommendedName>
        <fullName evidence="3">BON domain-containing protein</fullName>
    </recommendedName>
</protein>
<reference evidence="1 2" key="1">
    <citation type="submission" date="2019-04" db="EMBL/GenBank/DDBJ databases">
        <title>Genome sequence of strain 7209-2.</title>
        <authorList>
            <person name="Gao J."/>
            <person name="Sun J."/>
        </authorList>
    </citation>
    <scope>NUCLEOTIDE SEQUENCE [LARGE SCALE GENOMIC DNA]</scope>
    <source>
        <strain evidence="1 2">7209-2</strain>
    </source>
</reference>